<gene>
    <name evidence="1" type="ORF">JCM19240_991</name>
</gene>
<dbReference type="AlphaFoldDB" id="A0A090T4F9"/>
<protein>
    <submittedName>
        <fullName evidence="1">Uncharacterized protein</fullName>
    </submittedName>
</protein>
<proteinExistence type="predicted"/>
<sequence length="39" mass="4435">MVGFVYLVWSNASLKAIVIKNTIGNDYMYVLNPECKQLV</sequence>
<evidence type="ECO:0000313" key="2">
    <source>
        <dbReference type="Proteomes" id="UP000029224"/>
    </source>
</evidence>
<organism evidence="1 2">
    <name type="scientific">Vibrio maritimus</name>
    <dbReference type="NCBI Taxonomy" id="990268"/>
    <lineage>
        <taxon>Bacteria</taxon>
        <taxon>Pseudomonadati</taxon>
        <taxon>Pseudomonadota</taxon>
        <taxon>Gammaproteobacteria</taxon>
        <taxon>Vibrionales</taxon>
        <taxon>Vibrionaceae</taxon>
        <taxon>Vibrio</taxon>
    </lineage>
</organism>
<dbReference type="EMBL" id="BBMT01000004">
    <property type="protein sequence ID" value="GAL34083.1"/>
    <property type="molecule type" value="Genomic_DNA"/>
</dbReference>
<accession>A0A090T4F9</accession>
<reference evidence="1 2" key="2">
    <citation type="submission" date="2014-09" db="EMBL/GenBank/DDBJ databases">
        <authorList>
            <consortium name="NBRP consortium"/>
            <person name="Sawabe T."/>
            <person name="Meirelles P."/>
            <person name="Nakanishi M."/>
            <person name="Sayaka M."/>
            <person name="Hattori M."/>
            <person name="Ohkuma M."/>
        </authorList>
    </citation>
    <scope>NUCLEOTIDE SEQUENCE [LARGE SCALE GENOMIC DNA]</scope>
    <source>
        <strain evidence="1 2">JCM 19240</strain>
    </source>
</reference>
<evidence type="ECO:0000313" key="1">
    <source>
        <dbReference type="EMBL" id="GAL34083.1"/>
    </source>
</evidence>
<comment type="caution">
    <text evidence="1">The sequence shown here is derived from an EMBL/GenBank/DDBJ whole genome shotgun (WGS) entry which is preliminary data.</text>
</comment>
<reference evidence="1 2" key="1">
    <citation type="submission" date="2014-09" db="EMBL/GenBank/DDBJ databases">
        <title>Vibrio maritimus JCM 19240. (C210) whole genome shotgun sequence.</title>
        <authorList>
            <person name="Sawabe T."/>
            <person name="Meirelles P."/>
            <person name="Nakanishi M."/>
            <person name="Sayaka M."/>
            <person name="Hattori M."/>
            <person name="Ohkuma M."/>
        </authorList>
    </citation>
    <scope>NUCLEOTIDE SEQUENCE [LARGE SCALE GENOMIC DNA]</scope>
    <source>
        <strain evidence="1 2">JCM 19240</strain>
    </source>
</reference>
<dbReference type="Proteomes" id="UP000029224">
    <property type="component" value="Unassembled WGS sequence"/>
</dbReference>
<name>A0A090T4F9_9VIBR</name>
<keyword evidence="2" id="KW-1185">Reference proteome</keyword>